<dbReference type="AlphaFoldDB" id="A0A3N4HRN2"/>
<sequence>MKLLFACLITLLSFLQLVAAAKSDEFTIWFPQQQNPDDSIAKFYKALEAREIPAVSIFNRTENGKTRYPYTVLEFVPPQEDVYGYYTGRKLAAMPGIKWEWPRRAGFVQGVRI</sequence>
<dbReference type="Proteomes" id="UP000275078">
    <property type="component" value="Unassembled WGS sequence"/>
</dbReference>
<accession>A0A3N4HRN2</accession>
<protein>
    <submittedName>
        <fullName evidence="2">Uncharacterized protein</fullName>
    </submittedName>
</protein>
<proteinExistence type="predicted"/>
<evidence type="ECO:0000313" key="2">
    <source>
        <dbReference type="EMBL" id="RPA75646.1"/>
    </source>
</evidence>
<gene>
    <name evidence="2" type="ORF">BJ508DRAFT_331951</name>
</gene>
<keyword evidence="3" id="KW-1185">Reference proteome</keyword>
<feature type="chain" id="PRO_5018164912" evidence="1">
    <location>
        <begin position="21"/>
        <end position="113"/>
    </location>
</feature>
<feature type="signal peptide" evidence="1">
    <location>
        <begin position="1"/>
        <end position="20"/>
    </location>
</feature>
<dbReference type="EMBL" id="ML119760">
    <property type="protein sequence ID" value="RPA75646.1"/>
    <property type="molecule type" value="Genomic_DNA"/>
</dbReference>
<reference evidence="2 3" key="1">
    <citation type="journal article" date="2018" name="Nat. Ecol. Evol.">
        <title>Pezizomycetes genomes reveal the molecular basis of ectomycorrhizal truffle lifestyle.</title>
        <authorList>
            <person name="Murat C."/>
            <person name="Payen T."/>
            <person name="Noel B."/>
            <person name="Kuo A."/>
            <person name="Morin E."/>
            <person name="Chen J."/>
            <person name="Kohler A."/>
            <person name="Krizsan K."/>
            <person name="Balestrini R."/>
            <person name="Da Silva C."/>
            <person name="Montanini B."/>
            <person name="Hainaut M."/>
            <person name="Levati E."/>
            <person name="Barry K.W."/>
            <person name="Belfiori B."/>
            <person name="Cichocki N."/>
            <person name="Clum A."/>
            <person name="Dockter R.B."/>
            <person name="Fauchery L."/>
            <person name="Guy J."/>
            <person name="Iotti M."/>
            <person name="Le Tacon F."/>
            <person name="Lindquist E.A."/>
            <person name="Lipzen A."/>
            <person name="Malagnac F."/>
            <person name="Mello A."/>
            <person name="Molinier V."/>
            <person name="Miyauchi S."/>
            <person name="Poulain J."/>
            <person name="Riccioni C."/>
            <person name="Rubini A."/>
            <person name="Sitrit Y."/>
            <person name="Splivallo R."/>
            <person name="Traeger S."/>
            <person name="Wang M."/>
            <person name="Zifcakova L."/>
            <person name="Wipf D."/>
            <person name="Zambonelli A."/>
            <person name="Paolocci F."/>
            <person name="Nowrousian M."/>
            <person name="Ottonello S."/>
            <person name="Baldrian P."/>
            <person name="Spatafora J.W."/>
            <person name="Henrissat B."/>
            <person name="Nagy L.G."/>
            <person name="Aury J.M."/>
            <person name="Wincker P."/>
            <person name="Grigoriev I.V."/>
            <person name="Bonfante P."/>
            <person name="Martin F.M."/>
        </authorList>
    </citation>
    <scope>NUCLEOTIDE SEQUENCE [LARGE SCALE GENOMIC DNA]</scope>
    <source>
        <strain evidence="2 3">RN42</strain>
    </source>
</reference>
<keyword evidence="1" id="KW-0732">Signal</keyword>
<organism evidence="2 3">
    <name type="scientific">Ascobolus immersus RN42</name>
    <dbReference type="NCBI Taxonomy" id="1160509"/>
    <lineage>
        <taxon>Eukaryota</taxon>
        <taxon>Fungi</taxon>
        <taxon>Dikarya</taxon>
        <taxon>Ascomycota</taxon>
        <taxon>Pezizomycotina</taxon>
        <taxon>Pezizomycetes</taxon>
        <taxon>Pezizales</taxon>
        <taxon>Ascobolaceae</taxon>
        <taxon>Ascobolus</taxon>
    </lineage>
</organism>
<name>A0A3N4HRN2_ASCIM</name>
<evidence type="ECO:0000256" key="1">
    <source>
        <dbReference type="SAM" id="SignalP"/>
    </source>
</evidence>
<evidence type="ECO:0000313" key="3">
    <source>
        <dbReference type="Proteomes" id="UP000275078"/>
    </source>
</evidence>